<gene>
    <name evidence="1" type="ORF">HUJ06_017662</name>
</gene>
<evidence type="ECO:0000313" key="1">
    <source>
        <dbReference type="EMBL" id="DAD47725.1"/>
    </source>
</evidence>
<keyword evidence="2" id="KW-1185">Reference proteome</keyword>
<proteinExistence type="predicted"/>
<organism evidence="1 2">
    <name type="scientific">Nelumbo nucifera</name>
    <name type="common">Sacred lotus</name>
    <dbReference type="NCBI Taxonomy" id="4432"/>
    <lineage>
        <taxon>Eukaryota</taxon>
        <taxon>Viridiplantae</taxon>
        <taxon>Streptophyta</taxon>
        <taxon>Embryophyta</taxon>
        <taxon>Tracheophyta</taxon>
        <taxon>Spermatophyta</taxon>
        <taxon>Magnoliopsida</taxon>
        <taxon>Proteales</taxon>
        <taxon>Nelumbonaceae</taxon>
        <taxon>Nelumbo</taxon>
    </lineage>
</organism>
<evidence type="ECO:0000313" key="2">
    <source>
        <dbReference type="Proteomes" id="UP000607653"/>
    </source>
</evidence>
<reference evidence="1 2" key="1">
    <citation type="journal article" date="2020" name="Mol. Biol. Evol.">
        <title>Distinct Expression and Methylation Patterns for Genes with Different Fates following a Single Whole-Genome Duplication in Flowering Plants.</title>
        <authorList>
            <person name="Shi T."/>
            <person name="Rahmani R.S."/>
            <person name="Gugger P.F."/>
            <person name="Wang M."/>
            <person name="Li H."/>
            <person name="Zhang Y."/>
            <person name="Li Z."/>
            <person name="Wang Q."/>
            <person name="Van de Peer Y."/>
            <person name="Marchal K."/>
            <person name="Chen J."/>
        </authorList>
    </citation>
    <scope>NUCLEOTIDE SEQUENCE [LARGE SCALE GENOMIC DNA]</scope>
    <source>
        <tissue evidence="1">Leaf</tissue>
    </source>
</reference>
<accession>A0A822ZWL1</accession>
<protein>
    <submittedName>
        <fullName evidence="1">Uncharacterized protein</fullName>
    </submittedName>
</protein>
<dbReference type="AlphaFoldDB" id="A0A822ZWL1"/>
<dbReference type="EMBL" id="DUZY01000008">
    <property type="protein sequence ID" value="DAD47725.1"/>
    <property type="molecule type" value="Genomic_DNA"/>
</dbReference>
<sequence>MVHPSEPLKLENQLWDSCSRILDLLSTIKKASLLSLDKHATLKMIQAGGFSCSLLMAQARSKQVSNYHLYTYINMMD</sequence>
<dbReference type="Proteomes" id="UP000607653">
    <property type="component" value="Unassembled WGS sequence"/>
</dbReference>
<comment type="caution">
    <text evidence="1">The sequence shown here is derived from an EMBL/GenBank/DDBJ whole genome shotgun (WGS) entry which is preliminary data.</text>
</comment>
<name>A0A822ZWL1_NELNU</name>